<feature type="domain" description="CYTH" evidence="1">
    <location>
        <begin position="7"/>
        <end position="182"/>
    </location>
</feature>
<dbReference type="SMART" id="SM01118">
    <property type="entry name" value="CYTH"/>
    <property type="match status" value="1"/>
</dbReference>
<proteinExistence type="predicted"/>
<dbReference type="Proteomes" id="UP000007485">
    <property type="component" value="Chromosome"/>
</dbReference>
<dbReference type="AlphaFoldDB" id="F0QUZ4"/>
<keyword evidence="3" id="KW-1185">Reference proteome</keyword>
<organism evidence="2 3">
    <name type="scientific">Vulcanisaeta moutnovskia (strain 768-28)</name>
    <dbReference type="NCBI Taxonomy" id="985053"/>
    <lineage>
        <taxon>Archaea</taxon>
        <taxon>Thermoproteota</taxon>
        <taxon>Thermoprotei</taxon>
        <taxon>Thermoproteales</taxon>
        <taxon>Thermoproteaceae</taxon>
        <taxon>Vulcanisaeta</taxon>
    </lineage>
</organism>
<dbReference type="InterPro" id="IPR033469">
    <property type="entry name" value="CYTH-like_dom_sf"/>
</dbReference>
<dbReference type="PROSITE" id="PS51707">
    <property type="entry name" value="CYTH"/>
    <property type="match status" value="1"/>
</dbReference>
<dbReference type="PANTHER" id="PTHR21028:SF2">
    <property type="entry name" value="CYTH DOMAIN-CONTAINING PROTEIN"/>
    <property type="match status" value="1"/>
</dbReference>
<evidence type="ECO:0000313" key="3">
    <source>
        <dbReference type="Proteomes" id="UP000007485"/>
    </source>
</evidence>
<evidence type="ECO:0000259" key="1">
    <source>
        <dbReference type="PROSITE" id="PS51707"/>
    </source>
</evidence>
<protein>
    <submittedName>
        <fullName evidence="2">Adenylyl cyclase CyaB</fullName>
    </submittedName>
</protein>
<accession>F0QUZ4</accession>
<dbReference type="STRING" id="985053.VMUT_1775"/>
<dbReference type="SUPFAM" id="SSF55154">
    <property type="entry name" value="CYTH-like phosphatases"/>
    <property type="match status" value="1"/>
</dbReference>
<dbReference type="InterPro" id="IPR008173">
    <property type="entry name" value="Adenylyl_cyclase_CyaB"/>
</dbReference>
<sequence length="189" mass="22161">MYYKHAVFEVEVKYRVPGHDVIKEKLKALNAKFLEHTEETDIYFNSPIRDFAKTDEALRVRIYGDGTVVLTYKGPRIGGIGKTREELSVTVNDLESLLEILRRLDFKEVARVIKRRDIYNYENFTIYIDIVEGLGNFVEVETMVNDRELINKATEEVLQLGDKLGLRRDWIERKTYLELVLEKNSMNKP</sequence>
<dbReference type="CDD" id="cd07890">
    <property type="entry name" value="CYTH-like_AC_IV-like"/>
    <property type="match status" value="1"/>
</dbReference>
<dbReference type="NCBIfam" id="TIGR00318">
    <property type="entry name" value="cyaB"/>
    <property type="match status" value="1"/>
</dbReference>
<dbReference type="InterPro" id="IPR023577">
    <property type="entry name" value="CYTH_domain"/>
</dbReference>
<dbReference type="Gene3D" id="2.40.320.10">
    <property type="entry name" value="Hypothetical Protein Pfu-838710-001"/>
    <property type="match status" value="1"/>
</dbReference>
<name>F0QUZ4_VULM7</name>
<evidence type="ECO:0000313" key="2">
    <source>
        <dbReference type="EMBL" id="ADY01976.1"/>
    </source>
</evidence>
<reference evidence="2 3" key="1">
    <citation type="journal article" date="2011" name="J. Bacteriol.">
        <title>Complete genome sequence of 'Vulcanisaeta moutnovskia' strain 768-28, a novel member of the hyperthermophilic crenarchaeal genus vulcanisaeta.</title>
        <authorList>
            <person name="Gumerov V.M."/>
            <person name="Mardanov A.V."/>
            <person name="Beletsky A.V."/>
            <person name="Prokofeva M.I."/>
            <person name="Bonch-Osmolovskaya E.A."/>
            <person name="Ravin N.V."/>
            <person name="Skryabin K.G."/>
        </authorList>
    </citation>
    <scope>NUCLEOTIDE SEQUENCE [LARGE SCALE GENOMIC DNA]</scope>
    <source>
        <strain evidence="2 3">768-28</strain>
    </source>
</reference>
<gene>
    <name evidence="2" type="ordered locus">VMUT_1775</name>
</gene>
<dbReference type="HOGENOM" id="CLU_105244_2_0_2"/>
<dbReference type="eggNOG" id="arCOG01723">
    <property type="taxonomic scope" value="Archaea"/>
</dbReference>
<dbReference type="EMBL" id="CP002529">
    <property type="protein sequence ID" value="ADY01976.1"/>
    <property type="molecule type" value="Genomic_DNA"/>
</dbReference>
<dbReference type="Pfam" id="PF01928">
    <property type="entry name" value="CYTH"/>
    <property type="match status" value="1"/>
</dbReference>
<dbReference type="KEGG" id="vmo:VMUT_1775"/>
<dbReference type="PANTHER" id="PTHR21028">
    <property type="entry name" value="SI:CH211-156B7.4"/>
    <property type="match status" value="1"/>
</dbReference>